<dbReference type="Pfam" id="PF23793">
    <property type="entry name" value="LysC"/>
    <property type="match status" value="1"/>
</dbReference>
<name>B8J327_DESDA</name>
<gene>
    <name evidence="1" type="ordered locus">Ddes_0249</name>
</gene>
<protein>
    <submittedName>
        <fullName evidence="1">Phage protein</fullName>
    </submittedName>
</protein>
<dbReference type="EMBL" id="CP001358">
    <property type="protein sequence ID" value="ACL48164.1"/>
    <property type="molecule type" value="Genomic_DNA"/>
</dbReference>
<dbReference type="KEGG" id="dds:Ddes_0249"/>
<dbReference type="PROSITE" id="PS51257">
    <property type="entry name" value="PROKAR_LIPOPROTEIN"/>
    <property type="match status" value="1"/>
</dbReference>
<dbReference type="STRING" id="525146.Ddes_0249"/>
<dbReference type="AlphaFoldDB" id="B8J327"/>
<dbReference type="InterPro" id="IPR058979">
    <property type="entry name" value="LysC-like"/>
</dbReference>
<dbReference type="InterPro" id="IPR047737">
    <property type="entry name" value="LysC"/>
</dbReference>
<reference evidence="1" key="1">
    <citation type="submission" date="2009-01" db="EMBL/GenBank/DDBJ databases">
        <title>Complete sequence of Desulfovibrio desulfuricans subsp. desulfuricans str. ATCC 27774.</title>
        <authorList>
            <consortium name="US DOE Joint Genome Institute"/>
            <person name="Lucas S."/>
            <person name="Copeland A."/>
            <person name="Lapidus A."/>
            <person name="Glavina del Rio T."/>
            <person name="Tice H."/>
            <person name="Bruce D."/>
            <person name="Goodwin L."/>
            <person name="Pitluck S."/>
            <person name="Sims D."/>
            <person name="Lu M."/>
            <person name="Kiss H."/>
            <person name="Meineke L."/>
            <person name="Brettin T."/>
            <person name="Detter J.C."/>
            <person name="Han C."/>
            <person name="Larimer F."/>
            <person name="Land M."/>
            <person name="Hauser L."/>
            <person name="Kyrpides N."/>
            <person name="Ovchinnikova G."/>
            <person name="Hazen T.C."/>
        </authorList>
    </citation>
    <scope>NUCLEOTIDE SEQUENCE [LARGE SCALE GENOMIC DNA]</scope>
    <source>
        <strain evidence="1">ATCC 27774</strain>
    </source>
</reference>
<proteinExistence type="predicted"/>
<accession>B8J327</accession>
<organism evidence="1">
    <name type="scientific">Desulfovibrio desulfuricans (strain ATCC 27774 / DSM 6949 / MB)</name>
    <dbReference type="NCBI Taxonomy" id="525146"/>
    <lineage>
        <taxon>Bacteria</taxon>
        <taxon>Pseudomonadati</taxon>
        <taxon>Thermodesulfobacteriota</taxon>
        <taxon>Desulfovibrionia</taxon>
        <taxon>Desulfovibrionales</taxon>
        <taxon>Desulfovibrionaceae</taxon>
        <taxon>Desulfovibrio</taxon>
    </lineage>
</organism>
<sequence length="90" mass="10136" precursor="true">MRYSKFGPLVLCLLMVGGCSTSPLVKTEVIQRMPPEVLMQECPETVIPQSGNNGELLEVTASLRQDLEECNKKLKRLREWAHEHQTPGSK</sequence>
<dbReference type="NCBIfam" id="NF038368">
    <property type="entry name" value="P2_Rz1"/>
    <property type="match status" value="1"/>
</dbReference>
<evidence type="ECO:0000313" key="1">
    <source>
        <dbReference type="EMBL" id="ACL48164.1"/>
    </source>
</evidence>
<dbReference type="HOGENOM" id="CLU_2435973_0_0_7"/>